<proteinExistence type="predicted"/>
<evidence type="ECO:0000256" key="1">
    <source>
        <dbReference type="SAM" id="MobiDB-lite"/>
    </source>
</evidence>
<gene>
    <name evidence="2" type="ORF">RCL2_001459000</name>
</gene>
<accession>A0A8H3LLN4</accession>
<protein>
    <submittedName>
        <fullName evidence="2">Uncharacterized protein</fullName>
    </submittedName>
</protein>
<evidence type="ECO:0000313" key="3">
    <source>
        <dbReference type="Proteomes" id="UP000615446"/>
    </source>
</evidence>
<feature type="region of interest" description="Disordered" evidence="1">
    <location>
        <begin position="78"/>
        <end position="134"/>
    </location>
</feature>
<feature type="compositionally biased region" description="Basic and acidic residues" evidence="1">
    <location>
        <begin position="90"/>
        <end position="109"/>
    </location>
</feature>
<comment type="caution">
    <text evidence="2">The sequence shown here is derived from an EMBL/GenBank/DDBJ whole genome shotgun (WGS) entry which is preliminary data.</text>
</comment>
<dbReference type="Proteomes" id="UP000615446">
    <property type="component" value="Unassembled WGS sequence"/>
</dbReference>
<organism evidence="2 3">
    <name type="scientific">Rhizophagus clarus</name>
    <dbReference type="NCBI Taxonomy" id="94130"/>
    <lineage>
        <taxon>Eukaryota</taxon>
        <taxon>Fungi</taxon>
        <taxon>Fungi incertae sedis</taxon>
        <taxon>Mucoromycota</taxon>
        <taxon>Glomeromycotina</taxon>
        <taxon>Glomeromycetes</taxon>
        <taxon>Glomerales</taxon>
        <taxon>Glomeraceae</taxon>
        <taxon>Rhizophagus</taxon>
    </lineage>
</organism>
<reference evidence="2" key="1">
    <citation type="submission" date="2019-10" db="EMBL/GenBank/DDBJ databases">
        <title>Conservation and host-specific expression of non-tandemly repeated heterogenous ribosome RNA gene in arbuscular mycorrhizal fungi.</title>
        <authorList>
            <person name="Maeda T."/>
            <person name="Kobayashi Y."/>
            <person name="Nakagawa T."/>
            <person name="Ezawa T."/>
            <person name="Yamaguchi K."/>
            <person name="Bino T."/>
            <person name="Nishimoto Y."/>
            <person name="Shigenobu S."/>
            <person name="Kawaguchi M."/>
        </authorList>
    </citation>
    <scope>NUCLEOTIDE SEQUENCE</scope>
    <source>
        <strain evidence="2">HR1</strain>
    </source>
</reference>
<dbReference type="AlphaFoldDB" id="A0A8H3LLN4"/>
<dbReference type="EMBL" id="BLAL01000169">
    <property type="protein sequence ID" value="GES87598.1"/>
    <property type="molecule type" value="Genomic_DNA"/>
</dbReference>
<name>A0A8H3LLN4_9GLOM</name>
<sequence length="166" mass="19106">MLVHVVIMTEYSRSNFPIQLSMKNTGSADQVIQNQPIQISNWDKLGADKSHGSQFIKHSNNVKVLTIKVKKNEIPLSPGKLFREKKGKREKGVRERERAREKGKNEGKKRNGKTRKKKLSFKKGIEGPSIRPYTKCHPDPTISMMIKTLHIKIWSKHTNMLIPHVM</sequence>
<evidence type="ECO:0000313" key="2">
    <source>
        <dbReference type="EMBL" id="GES87598.1"/>
    </source>
</evidence>
<feature type="compositionally biased region" description="Basic residues" evidence="1">
    <location>
        <begin position="110"/>
        <end position="121"/>
    </location>
</feature>